<dbReference type="EMBL" id="VSSQ01053602">
    <property type="protein sequence ID" value="MPN07612.1"/>
    <property type="molecule type" value="Genomic_DNA"/>
</dbReference>
<protein>
    <submittedName>
        <fullName evidence="1">Uncharacterized protein</fullName>
    </submittedName>
</protein>
<proteinExistence type="predicted"/>
<organism evidence="1">
    <name type="scientific">bioreactor metagenome</name>
    <dbReference type="NCBI Taxonomy" id="1076179"/>
    <lineage>
        <taxon>unclassified sequences</taxon>
        <taxon>metagenomes</taxon>
        <taxon>ecological metagenomes</taxon>
    </lineage>
</organism>
<name>A0A645F281_9ZZZZ</name>
<gene>
    <name evidence="1" type="ORF">SDC9_154883</name>
</gene>
<dbReference type="AlphaFoldDB" id="A0A645F281"/>
<comment type="caution">
    <text evidence="1">The sequence shown here is derived from an EMBL/GenBank/DDBJ whole genome shotgun (WGS) entry which is preliminary data.</text>
</comment>
<evidence type="ECO:0000313" key="1">
    <source>
        <dbReference type="EMBL" id="MPN07612.1"/>
    </source>
</evidence>
<sequence>MCGVDFNQVESCVHRAFCGIFKTLNQIHDFFNSQNMGNSFPFQIGNWRWSHGFPTFFQGNLLSVPGGTLSPGMTQLDSDFGFGVFMHEFYNFAESCCLFVIPDSGAFVGNPSFGNHAGRFHDNQSGSALGAASVMHEMKVVRNTVLAGIHAHRRHDPAVFQFKVAEFYF</sequence>
<accession>A0A645F281</accession>
<reference evidence="1" key="1">
    <citation type="submission" date="2019-08" db="EMBL/GenBank/DDBJ databases">
        <authorList>
            <person name="Kucharzyk K."/>
            <person name="Murdoch R.W."/>
            <person name="Higgins S."/>
            <person name="Loffler F."/>
        </authorList>
    </citation>
    <scope>NUCLEOTIDE SEQUENCE</scope>
</reference>